<feature type="signal peptide" evidence="1">
    <location>
        <begin position="1"/>
        <end position="23"/>
    </location>
</feature>
<reference evidence="2 3" key="1">
    <citation type="journal article" date="2015" name="Genome Announc.">
        <title>Genome Sequence of Mushroom Soft-Rot Pathogen Janthinobacterium agaricidamnosum.</title>
        <authorList>
            <person name="Graupner K."/>
            <person name="Lackner G."/>
            <person name="Hertweck C."/>
        </authorList>
    </citation>
    <scope>NUCLEOTIDE SEQUENCE [LARGE SCALE GENOMIC DNA]</scope>
    <source>
        <strain evidence="3">NBRC 102515 / DSM 9628</strain>
    </source>
</reference>
<evidence type="ECO:0000313" key="2">
    <source>
        <dbReference type="EMBL" id="CDG83149.1"/>
    </source>
</evidence>
<dbReference type="EMBL" id="HG322949">
    <property type="protein sequence ID" value="CDG83149.1"/>
    <property type="molecule type" value="Genomic_DNA"/>
</dbReference>
<dbReference type="Proteomes" id="UP000027604">
    <property type="component" value="Chromosome I"/>
</dbReference>
<dbReference type="RefSeq" id="WP_242404520.1">
    <property type="nucleotide sequence ID" value="NZ_HG322949.1"/>
</dbReference>
<evidence type="ECO:0000313" key="3">
    <source>
        <dbReference type="Proteomes" id="UP000027604"/>
    </source>
</evidence>
<dbReference type="eggNOG" id="ENOG5033BQP">
    <property type="taxonomic scope" value="Bacteria"/>
</dbReference>
<accession>W0V2U3</accession>
<evidence type="ECO:0008006" key="4">
    <source>
        <dbReference type="Google" id="ProtNLM"/>
    </source>
</evidence>
<dbReference type="STRING" id="1349767.GJA_2518"/>
<name>W0V2U3_9BURK</name>
<gene>
    <name evidence="2" type="ORF">GJA_2518</name>
</gene>
<evidence type="ECO:0000256" key="1">
    <source>
        <dbReference type="SAM" id="SignalP"/>
    </source>
</evidence>
<keyword evidence="3" id="KW-1185">Reference proteome</keyword>
<feature type="chain" id="PRO_5004798041" description="DUF2946 domain-containing protein" evidence="1">
    <location>
        <begin position="24"/>
        <end position="122"/>
    </location>
</feature>
<sequence length="122" mass="12593">MLHAWIACLAILFSALAPSISHALAAAASGGRGPVLAEICSADGVQYASLSDSGHPGPDTAMDMQHCPYCATHAGSFALLPPSLARFSAIGGHDVYPVLFYDPPQPLFSWTAARPRGPPAPP</sequence>
<dbReference type="InterPro" id="IPR021333">
    <property type="entry name" value="DUF2946"/>
</dbReference>
<dbReference type="AlphaFoldDB" id="W0V2U3"/>
<organism evidence="2 3">
    <name type="scientific">Janthinobacterium agaricidamnosum NBRC 102515 = DSM 9628</name>
    <dbReference type="NCBI Taxonomy" id="1349767"/>
    <lineage>
        <taxon>Bacteria</taxon>
        <taxon>Pseudomonadati</taxon>
        <taxon>Pseudomonadota</taxon>
        <taxon>Betaproteobacteria</taxon>
        <taxon>Burkholderiales</taxon>
        <taxon>Oxalobacteraceae</taxon>
        <taxon>Janthinobacterium</taxon>
    </lineage>
</organism>
<keyword evidence="1" id="KW-0732">Signal</keyword>
<dbReference type="Pfam" id="PF11162">
    <property type="entry name" value="DUF2946"/>
    <property type="match status" value="1"/>
</dbReference>
<dbReference type="HOGENOM" id="CLU_123889_1_0_4"/>
<dbReference type="KEGG" id="jag:GJA_2518"/>
<proteinExistence type="predicted"/>
<dbReference type="PATRIC" id="fig|1349767.4.peg.4256"/>
<protein>
    <recommendedName>
        <fullName evidence="4">DUF2946 domain-containing protein</fullName>
    </recommendedName>
</protein>